<reference evidence="15" key="1">
    <citation type="journal article" date="2019" name="Nat. Commun.">
        <title>Genome-wide association mapping of date palm fruit traits.</title>
        <authorList>
            <person name="Hazzouri K.M."/>
            <person name="Gros-Balthazard M."/>
            <person name="Flowers J.M."/>
            <person name="Copetti D."/>
            <person name="Lemansour A."/>
            <person name="Lebrun M."/>
            <person name="Masmoudi K."/>
            <person name="Ferrand S."/>
            <person name="Dhar M.I."/>
            <person name="Fresquez Z.A."/>
            <person name="Rosas U."/>
            <person name="Zhang J."/>
            <person name="Talag J."/>
            <person name="Lee S."/>
            <person name="Kudrna D."/>
            <person name="Powell R.F."/>
            <person name="Leitch I.J."/>
            <person name="Krueger R.R."/>
            <person name="Wing R.A."/>
            <person name="Amiri K.M.A."/>
            <person name="Purugganan M.D."/>
        </authorList>
    </citation>
    <scope>NUCLEOTIDE SEQUENCE [LARGE SCALE GENOMIC DNA]</scope>
    <source>
        <strain evidence="15">cv. Khalas</strain>
    </source>
</reference>
<dbReference type="PROSITE" id="PS51748">
    <property type="entry name" value="HEXOKINASE_2"/>
    <property type="match status" value="1"/>
</dbReference>
<evidence type="ECO:0000256" key="9">
    <source>
        <dbReference type="ARBA" id="ARBA00044613"/>
    </source>
</evidence>
<organism evidence="15 16">
    <name type="scientific">Phoenix dactylifera</name>
    <name type="common">Date palm</name>
    <dbReference type="NCBI Taxonomy" id="42345"/>
    <lineage>
        <taxon>Eukaryota</taxon>
        <taxon>Viridiplantae</taxon>
        <taxon>Streptophyta</taxon>
        <taxon>Embryophyta</taxon>
        <taxon>Tracheophyta</taxon>
        <taxon>Spermatophyta</taxon>
        <taxon>Magnoliopsida</taxon>
        <taxon>Liliopsida</taxon>
        <taxon>Arecaceae</taxon>
        <taxon>Coryphoideae</taxon>
        <taxon>Phoeniceae</taxon>
        <taxon>Phoenix</taxon>
    </lineage>
</organism>
<comment type="pathway">
    <text evidence="2">Carbohydrate metabolism; hexose metabolism.</text>
</comment>
<dbReference type="Pfam" id="PF03727">
    <property type="entry name" value="Hexokinase_2"/>
    <property type="match status" value="1"/>
</dbReference>
<dbReference type="RefSeq" id="XP_038988727.1">
    <property type="nucleotide sequence ID" value="XM_039132799.1"/>
</dbReference>
<evidence type="ECO:0000256" key="12">
    <source>
        <dbReference type="RuleBase" id="RU362007"/>
    </source>
</evidence>
<dbReference type="KEGG" id="pda:103714679"/>
<dbReference type="GO" id="GO:0004340">
    <property type="term" value="F:glucokinase activity"/>
    <property type="evidence" value="ECO:0007669"/>
    <property type="project" value="UniProtKB-ARBA"/>
</dbReference>
<dbReference type="PANTHER" id="PTHR19443">
    <property type="entry name" value="HEXOKINASE"/>
    <property type="match status" value="1"/>
</dbReference>
<evidence type="ECO:0000256" key="11">
    <source>
        <dbReference type="ARBA" id="ARBA00048160"/>
    </source>
</evidence>
<dbReference type="PRINTS" id="PR00475">
    <property type="entry name" value="HEXOKINASE"/>
</dbReference>
<dbReference type="FunFam" id="3.40.367.20:FF:000003">
    <property type="entry name" value="Phosphotransferase"/>
    <property type="match status" value="1"/>
</dbReference>
<dbReference type="UniPathway" id="UPA00242"/>
<dbReference type="GeneID" id="103714679"/>
<evidence type="ECO:0000256" key="6">
    <source>
        <dbReference type="ARBA" id="ARBA00022777"/>
    </source>
</evidence>
<keyword evidence="15" id="KW-1185">Reference proteome</keyword>
<dbReference type="GO" id="GO:0019318">
    <property type="term" value="P:hexose metabolic process"/>
    <property type="evidence" value="ECO:0007669"/>
    <property type="project" value="UniProtKB-UniPathway"/>
</dbReference>
<dbReference type="InterPro" id="IPR043129">
    <property type="entry name" value="ATPase_NBD"/>
</dbReference>
<keyword evidence="6 12" id="KW-0418">Kinase</keyword>
<evidence type="ECO:0000256" key="8">
    <source>
        <dbReference type="ARBA" id="ARBA00023152"/>
    </source>
</evidence>
<evidence type="ECO:0000256" key="7">
    <source>
        <dbReference type="ARBA" id="ARBA00022840"/>
    </source>
</evidence>
<keyword evidence="8 12" id="KW-0324">Glycolysis</keyword>
<evidence type="ECO:0000313" key="15">
    <source>
        <dbReference type="Proteomes" id="UP000228380"/>
    </source>
</evidence>
<dbReference type="InterPro" id="IPR001312">
    <property type="entry name" value="Hexokinase"/>
</dbReference>
<dbReference type="PANTHER" id="PTHR19443:SF6">
    <property type="entry name" value="HEXOKINASE-4"/>
    <property type="match status" value="1"/>
</dbReference>
<feature type="domain" description="Hexokinase N-terminal" evidence="13">
    <location>
        <begin position="41"/>
        <end position="240"/>
    </location>
</feature>
<keyword evidence="7 12" id="KW-0067">ATP-binding</keyword>
<dbReference type="Gene3D" id="3.40.367.20">
    <property type="match status" value="1"/>
</dbReference>
<comment type="catalytic activity">
    <reaction evidence="10">
        <text>D-fructose + ATP = D-fructose 6-phosphate + ADP + H(+)</text>
        <dbReference type="Rhea" id="RHEA:16125"/>
        <dbReference type="ChEBI" id="CHEBI:15378"/>
        <dbReference type="ChEBI" id="CHEBI:30616"/>
        <dbReference type="ChEBI" id="CHEBI:37721"/>
        <dbReference type="ChEBI" id="CHEBI:61527"/>
        <dbReference type="ChEBI" id="CHEBI:456216"/>
        <dbReference type="EC" id="2.7.1.1"/>
    </reaction>
    <physiologicalReaction direction="left-to-right" evidence="10">
        <dbReference type="Rhea" id="RHEA:16126"/>
    </physiologicalReaction>
</comment>
<dbReference type="GO" id="GO:0005829">
    <property type="term" value="C:cytosol"/>
    <property type="evidence" value="ECO:0007669"/>
    <property type="project" value="TreeGrafter"/>
</dbReference>
<evidence type="ECO:0000313" key="16">
    <source>
        <dbReference type="RefSeq" id="XP_038988727.1"/>
    </source>
</evidence>
<evidence type="ECO:0000259" key="14">
    <source>
        <dbReference type="Pfam" id="PF03727"/>
    </source>
</evidence>
<dbReference type="EC" id="2.7.1.-" evidence="12"/>
<reference evidence="16" key="2">
    <citation type="submission" date="2025-08" db="UniProtKB">
        <authorList>
            <consortium name="RefSeq"/>
        </authorList>
    </citation>
    <scope>IDENTIFICATION</scope>
    <source>
        <tissue evidence="16">Young leaves</tissue>
    </source>
</reference>
<dbReference type="GO" id="GO:0005524">
    <property type="term" value="F:ATP binding"/>
    <property type="evidence" value="ECO:0007669"/>
    <property type="project" value="UniProtKB-UniRule"/>
</dbReference>
<dbReference type="InterPro" id="IPR022673">
    <property type="entry name" value="Hexokinase_C"/>
</dbReference>
<dbReference type="OrthoDB" id="419537at2759"/>
<comment type="similarity">
    <text evidence="3 12">Belongs to the hexokinase family.</text>
</comment>
<evidence type="ECO:0000256" key="10">
    <source>
        <dbReference type="ARBA" id="ARBA00047905"/>
    </source>
</evidence>
<proteinExistence type="inferred from homology"/>
<dbReference type="SUPFAM" id="SSF53067">
    <property type="entry name" value="Actin-like ATPase domain"/>
    <property type="match status" value="2"/>
</dbReference>
<dbReference type="GO" id="GO:0006096">
    <property type="term" value="P:glycolytic process"/>
    <property type="evidence" value="ECO:0007669"/>
    <property type="project" value="UniProtKB-UniPathway"/>
</dbReference>
<dbReference type="FunFam" id="3.30.420.40:FF:000034">
    <property type="entry name" value="Phosphotransferase"/>
    <property type="match status" value="1"/>
</dbReference>
<dbReference type="InterPro" id="IPR019807">
    <property type="entry name" value="Hexokinase_BS"/>
</dbReference>
<evidence type="ECO:0000256" key="1">
    <source>
        <dbReference type="ARBA" id="ARBA00004888"/>
    </source>
</evidence>
<dbReference type="CDD" id="cd24020">
    <property type="entry name" value="ASKHA_NBD_HK_plant"/>
    <property type="match status" value="1"/>
</dbReference>
<dbReference type="PROSITE" id="PS00378">
    <property type="entry name" value="HEXOKINASE_1"/>
    <property type="match status" value="1"/>
</dbReference>
<sequence>MGRVVFGVALGCAVVTCAIAAVLVGRRARSQRKWRRAVEVLREFEDGCATSIGRLKQVVDAMAVEMHAGLASDGGSKLKMLLSFIDSLPNGNEIGTYYALDLGGTNFRVLRVRLGGKGSMISSPQVERQAIPRELMSGTSEDLFDFIAMKLKQFVEQEDDASEKKPDEEKVLGFTFSFPIRQMSVSSGILIKWTKGFSVEDAVGKDVARCLEEAMTKAGLNVRVTALVNDTVGTLALAHYYDEDTVAAVIFGTGTNACYVERTDAIIKCQGLLTNSGGMVVNMEWGNFWSSHLPRTSYDIALDDESPNCNDQGFEKMISGMYLGDIARRVLYRMAQESDIFGNGAYNLSIRFILRTPLMAAMHEDDSPDLREVGRILTENLQMPDVSLKARRLVVRVCDVVTRRAARLAAAGIVGILKKIGRDGSGGVASGRTKGRPRRTVVAIEGGLYANYSMFREYLNEAVAEILGEEVAQNVVLRVTEDGSGIGAALLAAAYSSNR</sequence>
<comment type="pathway">
    <text evidence="1">Carbohydrate degradation; glycolysis; D-glyceraldehyde 3-phosphate and glycerone phosphate from D-glucose: step 1/4.</text>
</comment>
<protein>
    <recommendedName>
        <fullName evidence="12">Phosphotransferase</fullName>
        <ecNumber evidence="12">2.7.1.-</ecNumber>
    </recommendedName>
</protein>
<evidence type="ECO:0000256" key="2">
    <source>
        <dbReference type="ARBA" id="ARBA00005028"/>
    </source>
</evidence>
<comment type="catalytic activity">
    <reaction evidence="9">
        <text>a D-hexose + ATP = a D-hexose 6-phosphate + ADP + H(+)</text>
        <dbReference type="Rhea" id="RHEA:22740"/>
        <dbReference type="ChEBI" id="CHEBI:4194"/>
        <dbReference type="ChEBI" id="CHEBI:15378"/>
        <dbReference type="ChEBI" id="CHEBI:30616"/>
        <dbReference type="ChEBI" id="CHEBI:229467"/>
        <dbReference type="ChEBI" id="CHEBI:456216"/>
        <dbReference type="EC" id="2.7.1.1"/>
    </reaction>
    <physiologicalReaction direction="left-to-right" evidence="9">
        <dbReference type="Rhea" id="RHEA:22741"/>
    </physiologicalReaction>
</comment>
<keyword evidence="5 12" id="KW-0547">Nucleotide-binding</keyword>
<keyword evidence="4 12" id="KW-0808">Transferase</keyword>
<dbReference type="Gene3D" id="3.30.420.40">
    <property type="match status" value="1"/>
</dbReference>
<dbReference type="InterPro" id="IPR022672">
    <property type="entry name" value="Hexokinase_N"/>
</dbReference>
<evidence type="ECO:0000256" key="3">
    <source>
        <dbReference type="ARBA" id="ARBA00009225"/>
    </source>
</evidence>
<evidence type="ECO:0000259" key="13">
    <source>
        <dbReference type="Pfam" id="PF00349"/>
    </source>
</evidence>
<dbReference type="GO" id="GO:0005739">
    <property type="term" value="C:mitochondrion"/>
    <property type="evidence" value="ECO:0007669"/>
    <property type="project" value="TreeGrafter"/>
</dbReference>
<dbReference type="GO" id="GO:0005536">
    <property type="term" value="F:D-glucose binding"/>
    <property type="evidence" value="ECO:0007669"/>
    <property type="project" value="InterPro"/>
</dbReference>
<name>A0A8B9AT44_PHODC</name>
<dbReference type="GO" id="GO:0009749">
    <property type="term" value="P:response to glucose"/>
    <property type="evidence" value="ECO:0007669"/>
    <property type="project" value="UniProtKB-ARBA"/>
</dbReference>
<gene>
    <name evidence="16" type="primary">LOC103714679</name>
</gene>
<evidence type="ECO:0000256" key="5">
    <source>
        <dbReference type="ARBA" id="ARBA00022741"/>
    </source>
</evidence>
<dbReference type="UniPathway" id="UPA00109">
    <property type="reaction ID" value="UER00180"/>
</dbReference>
<feature type="domain" description="Hexokinase C-terminal" evidence="14">
    <location>
        <begin position="247"/>
        <end position="493"/>
    </location>
</feature>
<accession>A0A8B9AT44</accession>
<dbReference type="Proteomes" id="UP000228380">
    <property type="component" value="Chromosome 13"/>
</dbReference>
<dbReference type="GO" id="GO:0001678">
    <property type="term" value="P:intracellular glucose homeostasis"/>
    <property type="evidence" value="ECO:0007669"/>
    <property type="project" value="InterPro"/>
</dbReference>
<dbReference type="Pfam" id="PF00349">
    <property type="entry name" value="Hexokinase_1"/>
    <property type="match status" value="1"/>
</dbReference>
<dbReference type="AlphaFoldDB" id="A0A8B9AT44"/>
<comment type="catalytic activity">
    <reaction evidence="11">
        <text>D-glucose + ATP = D-glucose 6-phosphate + ADP + H(+)</text>
        <dbReference type="Rhea" id="RHEA:17825"/>
        <dbReference type="ChEBI" id="CHEBI:4167"/>
        <dbReference type="ChEBI" id="CHEBI:15378"/>
        <dbReference type="ChEBI" id="CHEBI:30616"/>
        <dbReference type="ChEBI" id="CHEBI:61548"/>
        <dbReference type="ChEBI" id="CHEBI:456216"/>
        <dbReference type="EC" id="2.7.1.1"/>
    </reaction>
    <physiologicalReaction direction="left-to-right" evidence="11">
        <dbReference type="Rhea" id="RHEA:17826"/>
    </physiologicalReaction>
</comment>
<evidence type="ECO:0000256" key="4">
    <source>
        <dbReference type="ARBA" id="ARBA00022679"/>
    </source>
</evidence>